<name>A0ABD1X5L0_9LAMI</name>
<dbReference type="EMBL" id="JBFOLJ010000001">
    <property type="protein sequence ID" value="KAL2557265.1"/>
    <property type="molecule type" value="Genomic_DNA"/>
</dbReference>
<dbReference type="Proteomes" id="UP001604277">
    <property type="component" value="Unassembled WGS sequence"/>
</dbReference>
<protein>
    <submittedName>
        <fullName evidence="1">Heat shock protein DnaJ with tetratricopeptide repeat</fullName>
    </submittedName>
</protein>
<evidence type="ECO:0000313" key="1">
    <source>
        <dbReference type="EMBL" id="KAL2557265.1"/>
    </source>
</evidence>
<comment type="caution">
    <text evidence="1">The sequence shown here is derived from an EMBL/GenBank/DDBJ whole genome shotgun (WGS) entry which is preliminary data.</text>
</comment>
<sequence>MLNLLNHIHLWISLLMRKPWQIIIFQERHPWHQMSPSILMKMMPQVKHIQIYQIIADDEDLVAATERLDISEGDQKGGELQKEERTHCLNEVVDAEEEAVSGAETESFMSATDELDYSTDTFVTAADTEVSASSIFERQDNDGGSQSNFASNIEHSGQSSFIFAASSADHAKEETNLSHVKEHEAKQENISPTAVSIATQEACEKWRLRGNQAYAKGDFSQAEECYTQGMNLISQNETSRSCLRALMLCYSNRAATRMSLGRMREALKDCMEAAALDPNFIRVQVRAANCYLALGEVENATLHFMMCLQAGP</sequence>
<proteinExistence type="predicted"/>
<dbReference type="Pfam" id="PF13181">
    <property type="entry name" value="TPR_8"/>
    <property type="match status" value="1"/>
</dbReference>
<dbReference type="InterPro" id="IPR019734">
    <property type="entry name" value="TPR_rpt"/>
</dbReference>
<evidence type="ECO:0000313" key="2">
    <source>
        <dbReference type="Proteomes" id="UP001604277"/>
    </source>
</evidence>
<organism evidence="1 2">
    <name type="scientific">Forsythia ovata</name>
    <dbReference type="NCBI Taxonomy" id="205694"/>
    <lineage>
        <taxon>Eukaryota</taxon>
        <taxon>Viridiplantae</taxon>
        <taxon>Streptophyta</taxon>
        <taxon>Embryophyta</taxon>
        <taxon>Tracheophyta</taxon>
        <taxon>Spermatophyta</taxon>
        <taxon>Magnoliopsida</taxon>
        <taxon>eudicotyledons</taxon>
        <taxon>Gunneridae</taxon>
        <taxon>Pentapetalae</taxon>
        <taxon>asterids</taxon>
        <taxon>lamiids</taxon>
        <taxon>Lamiales</taxon>
        <taxon>Oleaceae</taxon>
        <taxon>Forsythieae</taxon>
        <taxon>Forsythia</taxon>
    </lineage>
</organism>
<dbReference type="PANTHER" id="PTHR45181:SF4">
    <property type="entry name" value="HEAT SHOCK PROTEIN DNAJ WITH TETRATRICOPEPTIDE REPEAT-CONTAINING PROTEIN"/>
    <property type="match status" value="1"/>
</dbReference>
<dbReference type="InterPro" id="IPR011990">
    <property type="entry name" value="TPR-like_helical_dom_sf"/>
</dbReference>
<dbReference type="SMART" id="SM00028">
    <property type="entry name" value="TPR"/>
    <property type="match status" value="2"/>
</dbReference>
<gene>
    <name evidence="1" type="ORF">Fot_02004</name>
</gene>
<dbReference type="AlphaFoldDB" id="A0ABD1X5L0"/>
<accession>A0ABD1X5L0</accession>
<keyword evidence="1" id="KW-0346">Stress response</keyword>
<dbReference type="PANTHER" id="PTHR45181">
    <property type="entry name" value="HEAT SHOCK PROTEIN DNAJ WITH TETRATRICOPEPTIDE REPEAT-CONTAINING PROTEIN"/>
    <property type="match status" value="1"/>
</dbReference>
<reference evidence="2" key="1">
    <citation type="submission" date="2024-07" db="EMBL/GenBank/DDBJ databases">
        <title>Two chromosome-level genome assemblies of Korean endemic species Abeliophyllum distichum and Forsythia ovata (Oleaceae).</title>
        <authorList>
            <person name="Jang H."/>
        </authorList>
    </citation>
    <scope>NUCLEOTIDE SEQUENCE [LARGE SCALE GENOMIC DNA]</scope>
</reference>
<keyword evidence="2" id="KW-1185">Reference proteome</keyword>
<dbReference type="Gene3D" id="1.25.40.10">
    <property type="entry name" value="Tetratricopeptide repeat domain"/>
    <property type="match status" value="1"/>
</dbReference>
<dbReference type="SUPFAM" id="SSF48452">
    <property type="entry name" value="TPR-like"/>
    <property type="match status" value="1"/>
</dbReference>